<protein>
    <submittedName>
        <fullName evidence="1">Uncharacterized protein</fullName>
    </submittedName>
</protein>
<sequence length="224" mass="24654">MVSSSKKPLDVEYAEQMQCHPYGTALYRPQPRDTFHPGMVGYFNDDGDWNPIIDLSQRSQPSFTQSAFTASLALPDDLPAMAIPEEHTWGPKLGNTTRVRQIDLTAGISQSALLAAAGVPLSLGSCYRFENKDSTGAVLITGAPIKHERFYHATPFKRWVASNAKQLLTEIAELKDHALWVITSIWTAEEAAVNCWRERHRAVDVGFNVGFVEIGELAPKGGLG</sequence>
<name>A0A9W9WBM7_9EURO</name>
<proteinExistence type="predicted"/>
<accession>A0A9W9WBM7</accession>
<comment type="caution">
    <text evidence="1">The sequence shown here is derived from an EMBL/GenBank/DDBJ whole genome shotgun (WGS) entry which is preliminary data.</text>
</comment>
<organism evidence="1 2">
    <name type="scientific">Penicillium cosmopolitanum</name>
    <dbReference type="NCBI Taxonomy" id="1131564"/>
    <lineage>
        <taxon>Eukaryota</taxon>
        <taxon>Fungi</taxon>
        <taxon>Dikarya</taxon>
        <taxon>Ascomycota</taxon>
        <taxon>Pezizomycotina</taxon>
        <taxon>Eurotiomycetes</taxon>
        <taxon>Eurotiomycetidae</taxon>
        <taxon>Eurotiales</taxon>
        <taxon>Aspergillaceae</taxon>
        <taxon>Penicillium</taxon>
    </lineage>
</organism>
<reference evidence="1" key="1">
    <citation type="submission" date="2022-12" db="EMBL/GenBank/DDBJ databases">
        <authorList>
            <person name="Petersen C."/>
        </authorList>
    </citation>
    <scope>NUCLEOTIDE SEQUENCE</scope>
    <source>
        <strain evidence="1">IBT 29677</strain>
    </source>
</reference>
<dbReference type="OrthoDB" id="2883672at2759"/>
<dbReference type="EMBL" id="JAPZBU010000003">
    <property type="protein sequence ID" value="KAJ5414368.1"/>
    <property type="molecule type" value="Genomic_DNA"/>
</dbReference>
<gene>
    <name evidence="1" type="ORF">N7509_000995</name>
</gene>
<dbReference type="Proteomes" id="UP001147747">
    <property type="component" value="Unassembled WGS sequence"/>
</dbReference>
<dbReference type="AlphaFoldDB" id="A0A9W9WBM7"/>
<dbReference type="RefSeq" id="XP_056494214.1">
    <property type="nucleotide sequence ID" value="XM_056625632.1"/>
</dbReference>
<dbReference type="GeneID" id="81364612"/>
<evidence type="ECO:0000313" key="1">
    <source>
        <dbReference type="EMBL" id="KAJ5414368.1"/>
    </source>
</evidence>
<keyword evidence="2" id="KW-1185">Reference proteome</keyword>
<evidence type="ECO:0000313" key="2">
    <source>
        <dbReference type="Proteomes" id="UP001147747"/>
    </source>
</evidence>
<reference evidence="1" key="2">
    <citation type="journal article" date="2023" name="IMA Fungus">
        <title>Comparative genomic study of the Penicillium genus elucidates a diverse pangenome and 15 lateral gene transfer events.</title>
        <authorList>
            <person name="Petersen C."/>
            <person name="Sorensen T."/>
            <person name="Nielsen M.R."/>
            <person name="Sondergaard T.E."/>
            <person name="Sorensen J.L."/>
            <person name="Fitzpatrick D.A."/>
            <person name="Frisvad J.C."/>
            <person name="Nielsen K.L."/>
        </authorList>
    </citation>
    <scope>NUCLEOTIDE SEQUENCE</scope>
    <source>
        <strain evidence="1">IBT 29677</strain>
    </source>
</reference>